<dbReference type="AlphaFoldDB" id="A0A1Q9BWJ5"/>
<evidence type="ECO:0000313" key="1">
    <source>
        <dbReference type="EMBL" id="OLP75036.1"/>
    </source>
</evidence>
<reference evidence="1 2" key="1">
    <citation type="submission" date="2016-02" db="EMBL/GenBank/DDBJ databases">
        <title>Genome analysis of coral dinoflagellate symbionts highlights evolutionary adaptations to a symbiotic lifestyle.</title>
        <authorList>
            <person name="Aranda M."/>
            <person name="Li Y."/>
            <person name="Liew Y.J."/>
            <person name="Baumgarten S."/>
            <person name="Simakov O."/>
            <person name="Wilson M."/>
            <person name="Piel J."/>
            <person name="Ashoor H."/>
            <person name="Bougouffa S."/>
            <person name="Bajic V.B."/>
            <person name="Ryu T."/>
            <person name="Ravasi T."/>
            <person name="Bayer T."/>
            <person name="Micklem G."/>
            <person name="Kim H."/>
            <person name="Bhak J."/>
            <person name="Lajeunesse T.C."/>
            <person name="Voolstra C.R."/>
        </authorList>
    </citation>
    <scope>NUCLEOTIDE SEQUENCE [LARGE SCALE GENOMIC DNA]</scope>
    <source>
        <strain evidence="1 2">CCMP2467</strain>
    </source>
</reference>
<proteinExistence type="predicted"/>
<dbReference type="EMBL" id="LSRX01002875">
    <property type="protein sequence ID" value="OLP75036.1"/>
    <property type="molecule type" value="Genomic_DNA"/>
</dbReference>
<sequence>MGLGLVNDNWTLQLTCDAYSTAQTDALLLPKASESWVLAQLGDYSTTQQTSDAIAAALTNYWTGTEALANVVAFFEQSNTYTDEQLGDYSTAAEMNQAIEDALVPYGTIAQRDAAIAAALAAYYTSAQTDSAIAAAVATIDLTPYWTIAQVQAAITAALVPVTLSNGQSWNGGPTFNLLRGSNVLKNLSVAGALTASFQNLDDTILIESDSYARSETYTQLETGAAITAAIDALDLSQFQNEAQVLALIAGELGAYWDQ</sequence>
<name>A0A1Q9BWJ5_SYMMI</name>
<comment type="caution">
    <text evidence="1">The sequence shown here is derived from an EMBL/GenBank/DDBJ whole genome shotgun (WGS) entry which is preliminary data.</text>
</comment>
<organism evidence="1 2">
    <name type="scientific">Symbiodinium microadriaticum</name>
    <name type="common">Dinoflagellate</name>
    <name type="synonym">Zooxanthella microadriatica</name>
    <dbReference type="NCBI Taxonomy" id="2951"/>
    <lineage>
        <taxon>Eukaryota</taxon>
        <taxon>Sar</taxon>
        <taxon>Alveolata</taxon>
        <taxon>Dinophyceae</taxon>
        <taxon>Suessiales</taxon>
        <taxon>Symbiodiniaceae</taxon>
        <taxon>Symbiodinium</taxon>
    </lineage>
</organism>
<dbReference type="OrthoDB" id="447171at2759"/>
<gene>
    <name evidence="1" type="ORF">AK812_SmicGene45245</name>
</gene>
<dbReference type="Proteomes" id="UP000186817">
    <property type="component" value="Unassembled WGS sequence"/>
</dbReference>
<accession>A0A1Q9BWJ5</accession>
<keyword evidence="2" id="KW-1185">Reference proteome</keyword>
<evidence type="ECO:0000313" key="2">
    <source>
        <dbReference type="Proteomes" id="UP000186817"/>
    </source>
</evidence>
<protein>
    <submittedName>
        <fullName evidence="1">Uncharacterized protein</fullName>
    </submittedName>
</protein>